<feature type="transmembrane region" description="Helical" evidence="1">
    <location>
        <begin position="217"/>
        <end position="237"/>
    </location>
</feature>
<keyword evidence="1" id="KW-1133">Transmembrane helix</keyword>
<comment type="caution">
    <text evidence="2">The sequence shown here is derived from an EMBL/GenBank/DDBJ whole genome shotgun (WGS) entry which is preliminary data.</text>
</comment>
<feature type="transmembrane region" description="Helical" evidence="1">
    <location>
        <begin position="82"/>
        <end position="107"/>
    </location>
</feature>
<name>A0ABR3YHX6_9PEZI</name>
<dbReference type="Proteomes" id="UP001583186">
    <property type="component" value="Unassembled WGS sequence"/>
</dbReference>
<evidence type="ECO:0000256" key="1">
    <source>
        <dbReference type="SAM" id="Phobius"/>
    </source>
</evidence>
<evidence type="ECO:0000313" key="3">
    <source>
        <dbReference type="Proteomes" id="UP001583186"/>
    </source>
</evidence>
<organism evidence="2 3">
    <name type="scientific">Sporothrix stenoceras</name>
    <dbReference type="NCBI Taxonomy" id="5173"/>
    <lineage>
        <taxon>Eukaryota</taxon>
        <taxon>Fungi</taxon>
        <taxon>Dikarya</taxon>
        <taxon>Ascomycota</taxon>
        <taxon>Pezizomycotina</taxon>
        <taxon>Sordariomycetes</taxon>
        <taxon>Sordariomycetidae</taxon>
        <taxon>Ophiostomatales</taxon>
        <taxon>Ophiostomataceae</taxon>
        <taxon>Sporothrix</taxon>
    </lineage>
</organism>
<gene>
    <name evidence="2" type="ORF">Sste5346_009967</name>
</gene>
<reference evidence="2 3" key="1">
    <citation type="journal article" date="2024" name="IMA Fungus">
        <title>IMA Genome - F19 : A genome assembly and annotation guide to empower mycologists, including annotated draft genome sequences of Ceratocystis pirilliformis, Diaporthe australafricana, Fusarium ophioides, Paecilomyces lecythidis, and Sporothrix stenoceras.</title>
        <authorList>
            <person name="Aylward J."/>
            <person name="Wilson A.M."/>
            <person name="Visagie C.M."/>
            <person name="Spraker J."/>
            <person name="Barnes I."/>
            <person name="Buitendag C."/>
            <person name="Ceriani C."/>
            <person name="Del Mar Angel L."/>
            <person name="du Plessis D."/>
            <person name="Fuchs T."/>
            <person name="Gasser K."/>
            <person name="Kramer D."/>
            <person name="Li W."/>
            <person name="Munsamy K."/>
            <person name="Piso A."/>
            <person name="Price J.L."/>
            <person name="Sonnekus B."/>
            <person name="Thomas C."/>
            <person name="van der Nest A."/>
            <person name="van Dijk A."/>
            <person name="van Heerden A."/>
            <person name="van Vuuren N."/>
            <person name="Yilmaz N."/>
            <person name="Duong T.A."/>
            <person name="van der Merwe N.A."/>
            <person name="Wingfield M.J."/>
            <person name="Wingfield B.D."/>
        </authorList>
    </citation>
    <scope>NUCLEOTIDE SEQUENCE [LARGE SCALE GENOMIC DNA]</scope>
    <source>
        <strain evidence="2 3">CMW 5346</strain>
    </source>
</reference>
<evidence type="ECO:0000313" key="2">
    <source>
        <dbReference type="EMBL" id="KAL1887793.1"/>
    </source>
</evidence>
<feature type="transmembrane region" description="Helical" evidence="1">
    <location>
        <begin position="155"/>
        <end position="175"/>
    </location>
</feature>
<keyword evidence="3" id="KW-1185">Reference proteome</keyword>
<proteinExistence type="predicted"/>
<accession>A0ABR3YHX6</accession>
<keyword evidence="1" id="KW-0472">Membrane</keyword>
<sequence>MATQIDYVQRLTEQFNLDNQPLLVAAGVSYIVGYLQYVYAIRLMLRDGEGVLPFWMHSFYLAHDSTWSYLCAQLAREYNNHWFLRATSTGLMLWSALEIFCIHRAITRDRTKVFSSVLGPNALSTGRVVAYAAVLQVAMYAVVRVGIVLMGEGCLMQWFCLTNVLIVVGPTHEYLRRGSRKGLSLGFCTVNIVGTIFTFAPFSMWGQSIPELFQQNGYYAVGVVLTAYAVWLFYVVAQYPPKVQGKGEPTPIW</sequence>
<protein>
    <submittedName>
        <fullName evidence="2">Uncharacterized protein</fullName>
    </submittedName>
</protein>
<feature type="transmembrane region" description="Helical" evidence="1">
    <location>
        <begin position="128"/>
        <end position="149"/>
    </location>
</feature>
<dbReference type="EMBL" id="JAWCUI010000108">
    <property type="protein sequence ID" value="KAL1887793.1"/>
    <property type="molecule type" value="Genomic_DNA"/>
</dbReference>
<keyword evidence="1" id="KW-0812">Transmembrane</keyword>
<feature type="transmembrane region" description="Helical" evidence="1">
    <location>
        <begin position="182"/>
        <end position="205"/>
    </location>
</feature>
<feature type="transmembrane region" description="Helical" evidence="1">
    <location>
        <begin position="20"/>
        <end position="39"/>
    </location>
</feature>